<gene>
    <name evidence="2" type="ordered locus">STH2764</name>
</gene>
<reference evidence="2 3" key="1">
    <citation type="journal article" date="2004" name="Nucleic Acids Res.">
        <title>Genome sequence of Symbiobacterium thermophilum, an uncultivable bacterium that depends on microbial commensalism.</title>
        <authorList>
            <person name="Ueda K."/>
            <person name="Yamashita A."/>
            <person name="Ishikawa J."/>
            <person name="Shimada M."/>
            <person name="Watsuji T."/>
            <person name="Morimura K."/>
            <person name="Ikeda H."/>
            <person name="Hattori M."/>
            <person name="Beppu T."/>
        </authorList>
    </citation>
    <scope>NUCLEOTIDE SEQUENCE [LARGE SCALE GENOMIC DNA]</scope>
    <source>
        <strain evidence="3">T / IAM 14863</strain>
    </source>
</reference>
<keyword evidence="1" id="KW-1133">Transmembrane helix</keyword>
<protein>
    <submittedName>
        <fullName evidence="2">Uncharacterized protein</fullName>
    </submittedName>
</protein>
<keyword evidence="1" id="KW-0472">Membrane</keyword>
<dbReference type="Proteomes" id="UP000000417">
    <property type="component" value="Chromosome"/>
</dbReference>
<sequence>MGVTTGQEVKGVPAVLFLHGLQWLLAYLSLDLVFRTVDVRPGLLARSRARCRRRYVLAAAAATLVIGAAQVWTAGGAGAAAAGTAGLGWLPWWLLWRFGWRKQFPHLYQEPPEGKRV</sequence>
<keyword evidence="3" id="KW-1185">Reference proteome</keyword>
<feature type="transmembrane region" description="Helical" evidence="1">
    <location>
        <begin position="12"/>
        <end position="34"/>
    </location>
</feature>
<dbReference type="EMBL" id="AP006840">
    <property type="protein sequence ID" value="BAD41749.1"/>
    <property type="molecule type" value="Genomic_DNA"/>
</dbReference>
<accession>Q67KP8</accession>
<feature type="transmembrane region" description="Helical" evidence="1">
    <location>
        <begin position="55"/>
        <end position="72"/>
    </location>
</feature>
<dbReference type="KEGG" id="sth:STH2764"/>
<organism evidence="2 3">
    <name type="scientific">Symbiobacterium thermophilum (strain DSM 24528 / JCM 14929 / IAM 14863 / T)</name>
    <dbReference type="NCBI Taxonomy" id="292459"/>
    <lineage>
        <taxon>Bacteria</taxon>
        <taxon>Bacillati</taxon>
        <taxon>Bacillota</taxon>
        <taxon>Clostridia</taxon>
        <taxon>Eubacteriales</taxon>
        <taxon>Symbiobacteriaceae</taxon>
        <taxon>Symbiobacterium</taxon>
    </lineage>
</organism>
<name>Q67KP8_SYMTH</name>
<evidence type="ECO:0000313" key="2">
    <source>
        <dbReference type="EMBL" id="BAD41749.1"/>
    </source>
</evidence>
<dbReference type="AlphaFoldDB" id="Q67KP8"/>
<feature type="transmembrane region" description="Helical" evidence="1">
    <location>
        <begin position="78"/>
        <end position="96"/>
    </location>
</feature>
<evidence type="ECO:0000256" key="1">
    <source>
        <dbReference type="SAM" id="Phobius"/>
    </source>
</evidence>
<evidence type="ECO:0000313" key="3">
    <source>
        <dbReference type="Proteomes" id="UP000000417"/>
    </source>
</evidence>
<proteinExistence type="predicted"/>
<keyword evidence="1" id="KW-0812">Transmembrane</keyword>
<dbReference type="HOGENOM" id="CLU_2083670_0_0_9"/>